<accession>A0A6L5XDS2</accession>
<gene>
    <name evidence="1" type="ORF">FYJ29_04545</name>
</gene>
<organism evidence="1 2">
    <name type="scientific">Sodaliphilus pleomorphus</name>
    <dbReference type="NCBI Taxonomy" id="2606626"/>
    <lineage>
        <taxon>Bacteria</taxon>
        <taxon>Pseudomonadati</taxon>
        <taxon>Bacteroidota</taxon>
        <taxon>Bacteroidia</taxon>
        <taxon>Bacteroidales</taxon>
        <taxon>Muribaculaceae</taxon>
        <taxon>Sodaliphilus</taxon>
    </lineage>
</organism>
<dbReference type="RefSeq" id="WP_154327565.1">
    <property type="nucleotide sequence ID" value="NZ_CP045696.1"/>
</dbReference>
<proteinExistence type="predicted"/>
<evidence type="ECO:0000313" key="1">
    <source>
        <dbReference type="EMBL" id="MSS17034.1"/>
    </source>
</evidence>
<reference evidence="1 2" key="1">
    <citation type="submission" date="2019-08" db="EMBL/GenBank/DDBJ databases">
        <title>In-depth cultivation of the pig gut microbiome towards novel bacterial diversity and tailored functional studies.</title>
        <authorList>
            <person name="Wylensek D."/>
            <person name="Hitch T.C.A."/>
            <person name="Clavel T."/>
        </authorList>
    </citation>
    <scope>NUCLEOTIDE SEQUENCE [LARGE SCALE GENOMIC DNA]</scope>
    <source>
        <strain evidence="1 2">Oil-RF-744-WCA-WT-10</strain>
    </source>
</reference>
<dbReference type="Proteomes" id="UP000483362">
    <property type="component" value="Unassembled WGS sequence"/>
</dbReference>
<dbReference type="EMBL" id="VULT01000005">
    <property type="protein sequence ID" value="MSS17034.1"/>
    <property type="molecule type" value="Genomic_DNA"/>
</dbReference>
<keyword evidence="2" id="KW-1185">Reference proteome</keyword>
<dbReference type="AlphaFoldDB" id="A0A6L5XDS2"/>
<sequence>MIDTSQLTSLVSAFRVETEKESISPETVGKLLQDNLDLLATASSDTERKILDDWKALTVVYDAAHATGMADMEHMFLTLKGRSLRNGASFTSSVPLYGATDLKAGIMTAAHVQAIMALQSSLPQVRLAVTALQTTVQQHGWQLSAIQAAAYVVTDIKQGVGNATKIFLSLTKHDVRTGEDFPNLGTCQIAAATANQAGAMTAAHVTSLANAKTDITALQSAMRKVQGAGCVVNGAMVYHLDTNRVGIMLMGYDLATGDREVEMHDFYIPAASQGSAGVMTATHVKQLDALRQAVFGGSGSGTTAQKAYFPLAIEINKLTLNYRSPGQVPGFLLLVNPKRL</sequence>
<evidence type="ECO:0000313" key="2">
    <source>
        <dbReference type="Proteomes" id="UP000483362"/>
    </source>
</evidence>
<name>A0A6L5XDS2_9BACT</name>
<protein>
    <submittedName>
        <fullName evidence="1">Uncharacterized protein</fullName>
    </submittedName>
</protein>
<comment type="caution">
    <text evidence="1">The sequence shown here is derived from an EMBL/GenBank/DDBJ whole genome shotgun (WGS) entry which is preliminary data.</text>
</comment>